<evidence type="ECO:0008006" key="4">
    <source>
        <dbReference type="Google" id="ProtNLM"/>
    </source>
</evidence>
<comment type="caution">
    <text evidence="2">The sequence shown here is derived from an EMBL/GenBank/DDBJ whole genome shotgun (WGS) entry which is preliminary data.</text>
</comment>
<protein>
    <recommendedName>
        <fullName evidence="4">RcsF protein</fullName>
    </recommendedName>
</protein>
<dbReference type="EMBL" id="RSFE01000008">
    <property type="protein sequence ID" value="RWU09068.1"/>
    <property type="molecule type" value="Genomic_DNA"/>
</dbReference>
<feature type="chain" id="PRO_5019528753" description="RcsF protein" evidence="1">
    <location>
        <begin position="23"/>
        <end position="119"/>
    </location>
</feature>
<dbReference type="Gene3D" id="3.30.110.70">
    <property type="entry name" value="Hypothetical protein apc22750. Chain B"/>
    <property type="match status" value="1"/>
</dbReference>
<evidence type="ECO:0000313" key="3">
    <source>
        <dbReference type="Proteomes" id="UP000288789"/>
    </source>
</evidence>
<feature type="signal peptide" evidence="1">
    <location>
        <begin position="1"/>
        <end position="22"/>
    </location>
</feature>
<evidence type="ECO:0000256" key="1">
    <source>
        <dbReference type="SAM" id="SignalP"/>
    </source>
</evidence>
<proteinExistence type="predicted"/>
<dbReference type="InterPro" id="IPR030852">
    <property type="entry name" value="RcsF"/>
</dbReference>
<evidence type="ECO:0000313" key="2">
    <source>
        <dbReference type="EMBL" id="RWU09068.1"/>
    </source>
</evidence>
<dbReference type="Pfam" id="PF16358">
    <property type="entry name" value="RcsF"/>
    <property type="match status" value="1"/>
</dbReference>
<reference evidence="2 3" key="1">
    <citation type="submission" date="2018-12" db="EMBL/GenBank/DDBJ databases">
        <authorList>
            <person name="Li A."/>
            <person name="Zhang M."/>
            <person name="Zhu H."/>
        </authorList>
    </citation>
    <scope>NUCLEOTIDE SEQUENCE [LARGE SCALE GENOMIC DNA]</scope>
    <source>
        <strain evidence="2 3">R04H25</strain>
    </source>
</reference>
<gene>
    <name evidence="2" type="ORF">EGC76_10315</name>
</gene>
<dbReference type="RefSeq" id="WP_128352918.1">
    <property type="nucleotide sequence ID" value="NZ_RSFE01000008.1"/>
</dbReference>
<dbReference type="GO" id="GO:0009279">
    <property type="term" value="C:cell outer membrane"/>
    <property type="evidence" value="ECO:0007669"/>
    <property type="project" value="InterPro"/>
</dbReference>
<name>A0A443YYD1_9GAMM</name>
<dbReference type="AlphaFoldDB" id="A0A443YYD1"/>
<dbReference type="GO" id="GO:0035556">
    <property type="term" value="P:intracellular signal transduction"/>
    <property type="evidence" value="ECO:0007669"/>
    <property type="project" value="InterPro"/>
</dbReference>
<keyword evidence="1" id="KW-0732">Signal</keyword>
<sequence length="119" mass="13045">MKYLLWALSVLVLSGCAGSAQQSNFDLGAADTVEFMRPYELSRNDVSFVSLGEVQGASCQARFFNEKPTQEEALLRMKIAAADLGANRVVLRSCTQGSSDECSARWVCIGDAYQEQPLR</sequence>
<dbReference type="OrthoDB" id="6238104at2"/>
<keyword evidence="3" id="KW-1185">Reference proteome</keyword>
<accession>A0A443YYD1</accession>
<organism evidence="2 3">
    <name type="scientific">Pseudidiomarina gelatinasegens</name>
    <dbReference type="NCBI Taxonomy" id="2487740"/>
    <lineage>
        <taxon>Bacteria</taxon>
        <taxon>Pseudomonadati</taxon>
        <taxon>Pseudomonadota</taxon>
        <taxon>Gammaproteobacteria</taxon>
        <taxon>Alteromonadales</taxon>
        <taxon>Idiomarinaceae</taxon>
        <taxon>Pseudidiomarina</taxon>
    </lineage>
</organism>
<dbReference type="Proteomes" id="UP000288789">
    <property type="component" value="Unassembled WGS sequence"/>
</dbReference>
<dbReference type="PROSITE" id="PS51257">
    <property type="entry name" value="PROKAR_LIPOPROTEIN"/>
    <property type="match status" value="1"/>
</dbReference>